<name>A0A6C0EP83_9ZZZZ</name>
<organism evidence="1">
    <name type="scientific">viral metagenome</name>
    <dbReference type="NCBI Taxonomy" id="1070528"/>
    <lineage>
        <taxon>unclassified sequences</taxon>
        <taxon>metagenomes</taxon>
        <taxon>organismal metagenomes</taxon>
    </lineage>
</organism>
<reference evidence="1" key="1">
    <citation type="journal article" date="2020" name="Nature">
        <title>Giant virus diversity and host interactions through global metagenomics.</title>
        <authorList>
            <person name="Schulz F."/>
            <person name="Roux S."/>
            <person name="Paez-Espino D."/>
            <person name="Jungbluth S."/>
            <person name="Walsh D.A."/>
            <person name="Denef V.J."/>
            <person name="McMahon K.D."/>
            <person name="Konstantinidis K.T."/>
            <person name="Eloe-Fadrosh E.A."/>
            <person name="Kyrpides N.C."/>
            <person name="Woyke T."/>
        </authorList>
    </citation>
    <scope>NUCLEOTIDE SEQUENCE</scope>
    <source>
        <strain evidence="1">GVMAG-M-3300009149-34</strain>
    </source>
</reference>
<evidence type="ECO:0000313" key="1">
    <source>
        <dbReference type="EMBL" id="QHT30160.1"/>
    </source>
</evidence>
<dbReference type="EMBL" id="MN738892">
    <property type="protein sequence ID" value="QHT30160.1"/>
    <property type="molecule type" value="Genomic_DNA"/>
</dbReference>
<dbReference type="AlphaFoldDB" id="A0A6C0EP83"/>
<sequence>MWQMLCGFGAGVYVGTVYDCTPTLEFVKTCIKNFVPEEAIPKKKKDDDKSK</sequence>
<protein>
    <submittedName>
        <fullName evidence="1">Uncharacterized protein</fullName>
    </submittedName>
</protein>
<proteinExistence type="predicted"/>
<accession>A0A6C0EP83</accession>